<feature type="signal peptide" evidence="3">
    <location>
        <begin position="1"/>
        <end position="28"/>
    </location>
</feature>
<feature type="compositionally biased region" description="Polar residues" evidence="1">
    <location>
        <begin position="232"/>
        <end position="241"/>
    </location>
</feature>
<gene>
    <name evidence="4" type="ORF">C0Q70_12254</name>
</gene>
<keyword evidence="5" id="KW-1185">Reference proteome</keyword>
<dbReference type="OrthoDB" id="6202701at2759"/>
<comment type="caution">
    <text evidence="4">The sequence shown here is derived from an EMBL/GenBank/DDBJ whole genome shotgun (WGS) entry which is preliminary data.</text>
</comment>
<protein>
    <submittedName>
        <fullName evidence="4">Uncharacterized protein</fullName>
    </submittedName>
</protein>
<keyword evidence="2" id="KW-0812">Transmembrane</keyword>
<evidence type="ECO:0000313" key="5">
    <source>
        <dbReference type="Proteomes" id="UP000245119"/>
    </source>
</evidence>
<organism evidence="4 5">
    <name type="scientific">Pomacea canaliculata</name>
    <name type="common">Golden apple snail</name>
    <dbReference type="NCBI Taxonomy" id="400727"/>
    <lineage>
        <taxon>Eukaryota</taxon>
        <taxon>Metazoa</taxon>
        <taxon>Spiralia</taxon>
        <taxon>Lophotrochozoa</taxon>
        <taxon>Mollusca</taxon>
        <taxon>Gastropoda</taxon>
        <taxon>Caenogastropoda</taxon>
        <taxon>Architaenioglossa</taxon>
        <taxon>Ampullarioidea</taxon>
        <taxon>Ampullariidae</taxon>
        <taxon>Pomacea</taxon>
    </lineage>
</organism>
<evidence type="ECO:0000256" key="2">
    <source>
        <dbReference type="SAM" id="Phobius"/>
    </source>
</evidence>
<feature type="region of interest" description="Disordered" evidence="1">
    <location>
        <begin position="221"/>
        <end position="246"/>
    </location>
</feature>
<evidence type="ECO:0000313" key="4">
    <source>
        <dbReference type="EMBL" id="PVD27103.1"/>
    </source>
</evidence>
<evidence type="ECO:0000256" key="1">
    <source>
        <dbReference type="SAM" id="MobiDB-lite"/>
    </source>
</evidence>
<evidence type="ECO:0000256" key="3">
    <source>
        <dbReference type="SAM" id="SignalP"/>
    </source>
</evidence>
<feature type="compositionally biased region" description="Basic and acidic residues" evidence="1">
    <location>
        <begin position="313"/>
        <end position="324"/>
    </location>
</feature>
<keyword evidence="2" id="KW-0472">Membrane</keyword>
<feature type="region of interest" description="Disordered" evidence="1">
    <location>
        <begin position="294"/>
        <end position="348"/>
    </location>
</feature>
<keyword evidence="2" id="KW-1133">Transmembrane helix</keyword>
<dbReference type="Pfam" id="PF03229">
    <property type="entry name" value="Alpha_GJ"/>
    <property type="match status" value="1"/>
</dbReference>
<reference evidence="4 5" key="1">
    <citation type="submission" date="2018-04" db="EMBL/GenBank/DDBJ databases">
        <title>The genome of golden apple snail Pomacea canaliculata provides insight into stress tolerance and invasive adaptation.</title>
        <authorList>
            <person name="Liu C."/>
            <person name="Liu B."/>
            <person name="Ren Y."/>
            <person name="Zhang Y."/>
            <person name="Wang H."/>
            <person name="Li S."/>
            <person name="Jiang F."/>
            <person name="Yin L."/>
            <person name="Zhang G."/>
            <person name="Qian W."/>
            <person name="Fan W."/>
        </authorList>
    </citation>
    <scope>NUCLEOTIDE SEQUENCE [LARGE SCALE GENOMIC DNA]</scope>
    <source>
        <strain evidence="4">SZHN2017</strain>
        <tissue evidence="4">Muscle</tissue>
    </source>
</reference>
<accession>A0A2T7P112</accession>
<feature type="compositionally biased region" description="Low complexity" evidence="1">
    <location>
        <begin position="149"/>
        <end position="167"/>
    </location>
</feature>
<dbReference type="InterPro" id="IPR004913">
    <property type="entry name" value="Herpes_gJ"/>
</dbReference>
<dbReference type="AlphaFoldDB" id="A0A2T7P112"/>
<dbReference type="Proteomes" id="UP000245119">
    <property type="component" value="Linkage Group LG7"/>
</dbReference>
<keyword evidence="3" id="KW-0732">Signal</keyword>
<feature type="chain" id="PRO_5015413740" evidence="3">
    <location>
        <begin position="29"/>
        <end position="348"/>
    </location>
</feature>
<dbReference type="EMBL" id="PZQS01000007">
    <property type="protein sequence ID" value="PVD27103.1"/>
    <property type="molecule type" value="Genomic_DNA"/>
</dbReference>
<name>A0A2T7P112_POMCA</name>
<feature type="transmembrane region" description="Helical" evidence="2">
    <location>
        <begin position="191"/>
        <end position="213"/>
    </location>
</feature>
<feature type="region of interest" description="Disordered" evidence="1">
    <location>
        <begin position="149"/>
        <end position="171"/>
    </location>
</feature>
<proteinExistence type="predicted"/>
<sequence length="348" mass="37830">MMAARLGTMMWNPFLFILLFIAALAVRGSRNGMTVHTFRGIPDLQEVECSGGHLDSEVNILFLKLMEESNSSILAYANPMKKECLTFVEFSSCFLDTTDTRKSRLRVLVSDLAVGQTRMYGCVVSSWKSLGVTETLKWSVAVTGQQTTTTTAATTTTSTTTSSVSASKNDGRSPIASSVHSELPGFYLPPYVLIIGLVLIVLLALLSLILIILQCRRSGRRRRRNRAANRESLLSTKSEMASCSGPKDLDLGVTTYRATRSFPSFSAAPQPQTVAGVQPGPAAAAFAMRYQKGPPDDTGYVSGSSNHYSEPYGCHDDSTQERVRPVSRTTIPQAKGSPQPPRLPDNHP</sequence>
<feature type="compositionally biased region" description="Pro residues" evidence="1">
    <location>
        <begin position="338"/>
        <end position="348"/>
    </location>
</feature>